<name>A0A512ATX0_9BACT</name>
<dbReference type="EMBL" id="BJYS01000004">
    <property type="protein sequence ID" value="GEO03123.1"/>
    <property type="molecule type" value="Genomic_DNA"/>
</dbReference>
<reference evidence="1 2" key="1">
    <citation type="submission" date="2019-07" db="EMBL/GenBank/DDBJ databases">
        <title>Whole genome shotgun sequence of Adhaeribacter aerolatus NBRC 106133.</title>
        <authorList>
            <person name="Hosoyama A."/>
            <person name="Uohara A."/>
            <person name="Ohji S."/>
            <person name="Ichikawa N."/>
        </authorList>
    </citation>
    <scope>NUCLEOTIDE SEQUENCE [LARGE SCALE GENOMIC DNA]</scope>
    <source>
        <strain evidence="1 2">NBRC 106133</strain>
    </source>
</reference>
<gene>
    <name evidence="1" type="ORF">AAE02nite_07870</name>
</gene>
<comment type="caution">
    <text evidence="1">The sequence shown here is derived from an EMBL/GenBank/DDBJ whole genome shotgun (WGS) entry which is preliminary data.</text>
</comment>
<evidence type="ECO:0000313" key="2">
    <source>
        <dbReference type="Proteomes" id="UP000321532"/>
    </source>
</evidence>
<proteinExistence type="predicted"/>
<protein>
    <submittedName>
        <fullName evidence="1">Uncharacterized protein</fullName>
    </submittedName>
</protein>
<sequence>MIGALETDYHSLIIDRSNLEIIKTYEDSLELVPFGEKGKDGIILARLKTNTPLLRLDEVLDYYKVPASDLRLKVLVDKRGVNPDLFLADVKRIKSIQKTKQDLTSVMRYSFNPDEEYLNIETVKE</sequence>
<organism evidence="1 2">
    <name type="scientific">Adhaeribacter aerolatus</name>
    <dbReference type="NCBI Taxonomy" id="670289"/>
    <lineage>
        <taxon>Bacteria</taxon>
        <taxon>Pseudomonadati</taxon>
        <taxon>Bacteroidota</taxon>
        <taxon>Cytophagia</taxon>
        <taxon>Cytophagales</taxon>
        <taxon>Hymenobacteraceae</taxon>
        <taxon>Adhaeribacter</taxon>
    </lineage>
</organism>
<evidence type="ECO:0000313" key="1">
    <source>
        <dbReference type="EMBL" id="GEO03123.1"/>
    </source>
</evidence>
<keyword evidence="2" id="KW-1185">Reference proteome</keyword>
<accession>A0A512ATX0</accession>
<dbReference type="AlphaFoldDB" id="A0A512ATX0"/>
<dbReference type="Proteomes" id="UP000321532">
    <property type="component" value="Unassembled WGS sequence"/>
</dbReference>